<evidence type="ECO:0000256" key="9">
    <source>
        <dbReference type="ARBA" id="ARBA00047899"/>
    </source>
</evidence>
<organism evidence="12">
    <name type="scientific">Timema monikensis</name>
    <dbReference type="NCBI Taxonomy" id="170555"/>
    <lineage>
        <taxon>Eukaryota</taxon>
        <taxon>Metazoa</taxon>
        <taxon>Ecdysozoa</taxon>
        <taxon>Arthropoda</taxon>
        <taxon>Hexapoda</taxon>
        <taxon>Insecta</taxon>
        <taxon>Pterygota</taxon>
        <taxon>Neoptera</taxon>
        <taxon>Polyneoptera</taxon>
        <taxon>Phasmatodea</taxon>
        <taxon>Timematodea</taxon>
        <taxon>Timematoidea</taxon>
        <taxon>Timematidae</taxon>
        <taxon>Timema</taxon>
    </lineage>
</organism>
<keyword evidence="5" id="KW-0808">Transferase</keyword>
<evidence type="ECO:0000256" key="4">
    <source>
        <dbReference type="ARBA" id="ARBA00022553"/>
    </source>
</evidence>
<dbReference type="InterPro" id="IPR017441">
    <property type="entry name" value="Protein_kinase_ATP_BS"/>
</dbReference>
<dbReference type="GO" id="GO:0004674">
    <property type="term" value="F:protein serine/threonine kinase activity"/>
    <property type="evidence" value="ECO:0007669"/>
    <property type="project" value="UniProtKB-KW"/>
</dbReference>
<keyword evidence="6 11" id="KW-0547">Nucleotide-binding</keyword>
<evidence type="ECO:0000256" key="11">
    <source>
        <dbReference type="PROSITE-ProRule" id="PRU10141"/>
    </source>
</evidence>
<dbReference type="InterPro" id="IPR011009">
    <property type="entry name" value="Kinase-like_dom_sf"/>
</dbReference>
<evidence type="ECO:0000256" key="7">
    <source>
        <dbReference type="ARBA" id="ARBA00022777"/>
    </source>
</evidence>
<accession>A0A7R9HQ15</accession>
<evidence type="ECO:0000256" key="5">
    <source>
        <dbReference type="ARBA" id="ARBA00022679"/>
    </source>
</evidence>
<comment type="catalytic activity">
    <reaction evidence="10">
        <text>L-seryl-[protein] + ATP = O-phospho-L-seryl-[protein] + ADP + H(+)</text>
        <dbReference type="Rhea" id="RHEA:17989"/>
        <dbReference type="Rhea" id="RHEA-COMP:9863"/>
        <dbReference type="Rhea" id="RHEA-COMP:11604"/>
        <dbReference type="ChEBI" id="CHEBI:15378"/>
        <dbReference type="ChEBI" id="CHEBI:29999"/>
        <dbReference type="ChEBI" id="CHEBI:30616"/>
        <dbReference type="ChEBI" id="CHEBI:83421"/>
        <dbReference type="ChEBI" id="CHEBI:456216"/>
        <dbReference type="EC" id="2.7.11.1"/>
    </reaction>
</comment>
<comment type="catalytic activity">
    <reaction evidence="9">
        <text>L-threonyl-[protein] + ATP = O-phospho-L-threonyl-[protein] + ADP + H(+)</text>
        <dbReference type="Rhea" id="RHEA:46608"/>
        <dbReference type="Rhea" id="RHEA-COMP:11060"/>
        <dbReference type="Rhea" id="RHEA-COMP:11605"/>
        <dbReference type="ChEBI" id="CHEBI:15378"/>
        <dbReference type="ChEBI" id="CHEBI:30013"/>
        <dbReference type="ChEBI" id="CHEBI:30616"/>
        <dbReference type="ChEBI" id="CHEBI:61977"/>
        <dbReference type="ChEBI" id="CHEBI:456216"/>
        <dbReference type="EC" id="2.7.11.1"/>
    </reaction>
</comment>
<keyword evidence="3" id="KW-0723">Serine/threonine-protein kinase</keyword>
<reference evidence="12" key="1">
    <citation type="submission" date="2020-11" db="EMBL/GenBank/DDBJ databases">
        <authorList>
            <person name="Tran Van P."/>
        </authorList>
    </citation>
    <scope>NUCLEOTIDE SEQUENCE</scope>
</reference>
<keyword evidence="8 11" id="KW-0067">ATP-binding</keyword>
<dbReference type="SUPFAM" id="SSF56112">
    <property type="entry name" value="Protein kinase-like (PK-like)"/>
    <property type="match status" value="1"/>
</dbReference>
<sequence length="363" mass="41153">MFFTYLRISNLTSLEYYQVKAAGLDRGRLRKHMKNEASFLSKENHGHQDMSPELLFGVVSPICNYVSEAQAPWGGGEGGAYIILIPQWVTDNAMQGPEKEDFTKTIVTFYETSLQYLEQWTTHFEDLEMFEWATLKKNPEWSDVQLAVDYLIDKKHFDASSDTELFDEMTCGQGKEGVGRKNKHDMKRKVLATSRVFETIITPELPLTWPGGTSVSVSGQACLEPQAVSRSKALFSQLHRELQCVGQSTRSCVEVHQGVLYIEGKMNDLGLRSARTPKSTPITEDYEISNTVLGLGINGKVVQCYSKKSGEKYALKVLHDCTKARREVDLHWRASGCRHIVNIVDVYENTYRGNKCLLVVMEW</sequence>
<keyword evidence="4" id="KW-0597">Phosphoprotein</keyword>
<feature type="binding site" evidence="11">
    <location>
        <position position="316"/>
    </location>
    <ligand>
        <name>ATP</name>
        <dbReference type="ChEBI" id="CHEBI:30616"/>
    </ligand>
</feature>
<dbReference type="EMBL" id="OB794630">
    <property type="protein sequence ID" value="CAD7430759.1"/>
    <property type="molecule type" value="Genomic_DNA"/>
</dbReference>
<dbReference type="AlphaFoldDB" id="A0A7R9HQ15"/>
<proteinExistence type="inferred from homology"/>
<dbReference type="PROSITE" id="PS00107">
    <property type="entry name" value="PROTEIN_KINASE_ATP"/>
    <property type="match status" value="1"/>
</dbReference>
<evidence type="ECO:0000256" key="10">
    <source>
        <dbReference type="ARBA" id="ARBA00048679"/>
    </source>
</evidence>
<name>A0A7R9HQ15_9NEOP</name>
<comment type="similarity">
    <text evidence="1">Belongs to the protein kinase superfamily. CAMK Ser/Thr protein kinase family.</text>
</comment>
<dbReference type="Gene3D" id="3.30.200.20">
    <property type="entry name" value="Phosphorylase Kinase, domain 1"/>
    <property type="match status" value="1"/>
</dbReference>
<evidence type="ECO:0000313" key="12">
    <source>
        <dbReference type="EMBL" id="CAD7430759.1"/>
    </source>
</evidence>
<evidence type="ECO:0000256" key="2">
    <source>
        <dbReference type="ARBA" id="ARBA00012513"/>
    </source>
</evidence>
<evidence type="ECO:0000256" key="1">
    <source>
        <dbReference type="ARBA" id="ARBA00006692"/>
    </source>
</evidence>
<dbReference type="EC" id="2.7.11.1" evidence="2"/>
<dbReference type="GO" id="GO:0005524">
    <property type="term" value="F:ATP binding"/>
    <property type="evidence" value="ECO:0007669"/>
    <property type="project" value="UniProtKB-UniRule"/>
</dbReference>
<gene>
    <name evidence="12" type="ORF">TMSB3V08_LOCUS7508</name>
</gene>
<evidence type="ECO:0000256" key="3">
    <source>
        <dbReference type="ARBA" id="ARBA00022527"/>
    </source>
</evidence>
<evidence type="ECO:0000256" key="8">
    <source>
        <dbReference type="ARBA" id="ARBA00022840"/>
    </source>
</evidence>
<protein>
    <recommendedName>
        <fullName evidence="2">non-specific serine/threonine protein kinase</fullName>
        <ecNumber evidence="2">2.7.11.1</ecNumber>
    </recommendedName>
</protein>
<dbReference type="FunFam" id="3.30.200.20:FF:000156">
    <property type="entry name" value="MAP kinase-activated protein kinase 3"/>
    <property type="match status" value="1"/>
</dbReference>
<keyword evidence="7" id="KW-0418">Kinase</keyword>
<evidence type="ECO:0000256" key="6">
    <source>
        <dbReference type="ARBA" id="ARBA00022741"/>
    </source>
</evidence>